<dbReference type="OrthoDB" id="105697at2157"/>
<dbReference type="Gene3D" id="3.40.50.620">
    <property type="entry name" value="HUPs"/>
    <property type="match status" value="1"/>
</dbReference>
<evidence type="ECO:0000256" key="1">
    <source>
        <dbReference type="ARBA" id="ARBA00008791"/>
    </source>
</evidence>
<dbReference type="GeneID" id="37876809"/>
<organism evidence="3 4">
    <name type="scientific">Halalkaliarchaeum desulfuricum</name>
    <dbReference type="NCBI Taxonomy" id="2055893"/>
    <lineage>
        <taxon>Archaea</taxon>
        <taxon>Methanobacteriati</taxon>
        <taxon>Methanobacteriota</taxon>
        <taxon>Stenosarchaea group</taxon>
        <taxon>Halobacteria</taxon>
        <taxon>Halobacteriales</taxon>
        <taxon>Haloferacaceae</taxon>
        <taxon>Halalkaliarchaeum</taxon>
    </lineage>
</organism>
<sequence>MYEQILIPTDGSDEAEAAAQHGLDLAEDLGADVCVLYVIESQVSGLPSKSMQQAASMDEMEEYGEELTGRIAERAEEAGLTAETAIRKGKPYEEIVDFADENAIDAIVMGTRGRSGIEDYLLGNVTEKVVRTSNVPVVTIRRPKL</sequence>
<dbReference type="InterPro" id="IPR014729">
    <property type="entry name" value="Rossmann-like_a/b/a_fold"/>
</dbReference>
<dbReference type="PANTHER" id="PTHR46268:SF6">
    <property type="entry name" value="UNIVERSAL STRESS PROTEIN UP12"/>
    <property type="match status" value="1"/>
</dbReference>
<dbReference type="Proteomes" id="UP000263012">
    <property type="component" value="Chromosome"/>
</dbReference>
<proteinExistence type="inferred from homology"/>
<feature type="domain" description="UspA" evidence="2">
    <location>
        <begin position="1"/>
        <end position="141"/>
    </location>
</feature>
<accession>A0A343TGA3</accession>
<dbReference type="SUPFAM" id="SSF52402">
    <property type="entry name" value="Adenine nucleotide alpha hydrolases-like"/>
    <property type="match status" value="1"/>
</dbReference>
<dbReference type="PANTHER" id="PTHR46268">
    <property type="entry name" value="STRESS RESPONSE PROTEIN NHAX"/>
    <property type="match status" value="1"/>
</dbReference>
<dbReference type="InterPro" id="IPR006015">
    <property type="entry name" value="Universal_stress_UspA"/>
</dbReference>
<dbReference type="AlphaFoldDB" id="A0A343TGA3"/>
<dbReference type="InterPro" id="IPR006016">
    <property type="entry name" value="UspA"/>
</dbReference>
<name>A0A343TGA3_9EURY</name>
<dbReference type="RefSeq" id="WP_119814475.1">
    <property type="nucleotide sequence ID" value="NZ_CP025066.1"/>
</dbReference>
<keyword evidence="4" id="KW-1185">Reference proteome</keyword>
<evidence type="ECO:0000259" key="2">
    <source>
        <dbReference type="Pfam" id="PF00582"/>
    </source>
</evidence>
<dbReference type="Pfam" id="PF00582">
    <property type="entry name" value="Usp"/>
    <property type="match status" value="1"/>
</dbReference>
<evidence type="ECO:0000313" key="3">
    <source>
        <dbReference type="EMBL" id="AUX08125.1"/>
    </source>
</evidence>
<evidence type="ECO:0000313" key="4">
    <source>
        <dbReference type="Proteomes" id="UP000263012"/>
    </source>
</evidence>
<protein>
    <submittedName>
        <fullName evidence="3">Universal stress protein UspA</fullName>
    </submittedName>
</protein>
<dbReference type="EMBL" id="CP025066">
    <property type="protein sequence ID" value="AUX08125.1"/>
    <property type="molecule type" value="Genomic_DNA"/>
</dbReference>
<comment type="similarity">
    <text evidence="1">Belongs to the universal stress protein A family.</text>
</comment>
<dbReference type="KEGG" id="hdf:AArcSl_0472"/>
<dbReference type="CDD" id="cd00293">
    <property type="entry name" value="USP-like"/>
    <property type="match status" value="1"/>
</dbReference>
<gene>
    <name evidence="3" type="primary">uspA4</name>
    <name evidence="3" type="ORF">AArcSl_0472</name>
</gene>
<reference evidence="4" key="1">
    <citation type="submission" date="2017-11" db="EMBL/GenBank/DDBJ databases">
        <title>Phenotypic and genomic properties of facultatively anaerobic sulfur-reducing natronoarchaea from hypersaline soda lakes.</title>
        <authorList>
            <person name="Sorokin D.Y."/>
            <person name="Kublanov I.V."/>
            <person name="Roman P."/>
            <person name="Sinninghe Damste J.S."/>
            <person name="Golyshin P.N."/>
            <person name="Rojo D."/>
            <person name="Ciordia S."/>
            <person name="Mena M.D.C."/>
            <person name="Ferrer M."/>
            <person name="Messina E."/>
            <person name="Smedile F."/>
            <person name="La Spada G."/>
            <person name="La Cono V."/>
            <person name="Yakimov M.M."/>
        </authorList>
    </citation>
    <scope>NUCLEOTIDE SEQUENCE [LARGE SCALE GENOMIC DNA]</scope>
    <source>
        <strain evidence="4">AArc-Sl</strain>
    </source>
</reference>
<dbReference type="PRINTS" id="PR01438">
    <property type="entry name" value="UNVRSLSTRESS"/>
</dbReference>